<proteinExistence type="predicted"/>
<dbReference type="EMBL" id="JYIX01000040">
    <property type="protein sequence ID" value="KJL30773.1"/>
    <property type="molecule type" value="Genomic_DNA"/>
</dbReference>
<dbReference type="RefSeq" id="WP_045273756.1">
    <property type="nucleotide sequence ID" value="NZ_JYIX01000040.1"/>
</dbReference>
<dbReference type="InterPro" id="IPR006311">
    <property type="entry name" value="TAT_signal"/>
</dbReference>
<reference evidence="1 2" key="1">
    <citation type="submission" date="2015-02" db="EMBL/GenBank/DDBJ databases">
        <title>Draft genome sequences of ten Microbacterium spp. with emphasis on heavy metal contaminated environments.</title>
        <authorList>
            <person name="Corretto E."/>
        </authorList>
    </citation>
    <scope>NUCLEOTIDE SEQUENCE [LARGE SCALE GENOMIC DNA]</scope>
    <source>
        <strain evidence="1 2">ARN176</strain>
    </source>
</reference>
<protein>
    <submittedName>
        <fullName evidence="1">Uncharacterized protein</fullName>
    </submittedName>
</protein>
<keyword evidence="2" id="KW-1185">Reference proteome</keyword>
<sequence length="236" mass="24904">MTSEHPTSAPQQRITRRTIVKGAAWSIPVIAAATAAPMAAASGTACPSLSYYWGGTVHDDWTNLTTGRDKDKTTSSTTGTMYLKFGNDAPGGWPALSFSSAQTVTIDVLSITYSYTFPWKVASWTSIPAGWQLTSSTHVGANWVYEFTRTGLPASTVVTSNTAPGTTAIPLSAAATGTTDMSTVPVGYDVSSEPYSISMTVTYVPHFTQSPSCTMSNGENDGVVRVRTGQFSGIMV</sequence>
<dbReference type="PROSITE" id="PS51318">
    <property type="entry name" value="TAT"/>
    <property type="match status" value="1"/>
</dbReference>
<dbReference type="PATRIC" id="fig|582680.6.peg.3801"/>
<accession>A0A0F0LCA6</accession>
<dbReference type="STRING" id="582680.RS86_03716"/>
<evidence type="ECO:0000313" key="2">
    <source>
        <dbReference type="Proteomes" id="UP000033740"/>
    </source>
</evidence>
<dbReference type="AlphaFoldDB" id="A0A0F0LCA6"/>
<name>A0A0F0LCA6_9MICO</name>
<evidence type="ECO:0000313" key="1">
    <source>
        <dbReference type="EMBL" id="KJL30773.1"/>
    </source>
</evidence>
<dbReference type="Proteomes" id="UP000033740">
    <property type="component" value="Unassembled WGS sequence"/>
</dbReference>
<organism evidence="1 2">
    <name type="scientific">Microbacterium azadirachtae</name>
    <dbReference type="NCBI Taxonomy" id="582680"/>
    <lineage>
        <taxon>Bacteria</taxon>
        <taxon>Bacillati</taxon>
        <taxon>Actinomycetota</taxon>
        <taxon>Actinomycetes</taxon>
        <taxon>Micrococcales</taxon>
        <taxon>Microbacteriaceae</taxon>
        <taxon>Microbacterium</taxon>
    </lineage>
</organism>
<gene>
    <name evidence="1" type="ORF">RS86_03716</name>
</gene>
<comment type="caution">
    <text evidence="1">The sequence shown here is derived from an EMBL/GenBank/DDBJ whole genome shotgun (WGS) entry which is preliminary data.</text>
</comment>